<evidence type="ECO:0000256" key="6">
    <source>
        <dbReference type="ARBA" id="ARBA00023239"/>
    </source>
</evidence>
<evidence type="ECO:0000313" key="10">
    <source>
        <dbReference type="Proteomes" id="UP000245469"/>
    </source>
</evidence>
<dbReference type="Pfam" id="PF09349">
    <property type="entry name" value="OHCU_decarbox"/>
    <property type="match status" value="1"/>
</dbReference>
<dbReference type="AlphaFoldDB" id="A0A316A5S4"/>
<keyword evidence="5" id="KW-0210">Decarboxylase</keyword>
<keyword evidence="4" id="KW-0659">Purine metabolism</keyword>
<evidence type="ECO:0000256" key="1">
    <source>
        <dbReference type="ARBA" id="ARBA00001163"/>
    </source>
</evidence>
<dbReference type="InterPro" id="IPR017595">
    <property type="entry name" value="OHCU_decarboxylase-2"/>
</dbReference>
<evidence type="ECO:0000259" key="8">
    <source>
        <dbReference type="Pfam" id="PF09349"/>
    </source>
</evidence>
<proteinExistence type="predicted"/>
<dbReference type="PANTHER" id="PTHR43466:SF1">
    <property type="entry name" value="2-OXO-4-HYDROXY-4-CARBOXY-5-UREIDOIMIDAZOLINE DECARBOXYLASE-RELATED"/>
    <property type="match status" value="1"/>
</dbReference>
<evidence type="ECO:0000256" key="4">
    <source>
        <dbReference type="ARBA" id="ARBA00022631"/>
    </source>
</evidence>
<evidence type="ECO:0000256" key="5">
    <source>
        <dbReference type="ARBA" id="ARBA00022793"/>
    </source>
</evidence>
<reference evidence="9 10" key="1">
    <citation type="submission" date="2018-03" db="EMBL/GenBank/DDBJ databases">
        <title>Genomic Encyclopedia of Archaeal and Bacterial Type Strains, Phase II (KMG-II): from individual species to whole genera.</title>
        <authorList>
            <person name="Goeker M."/>
        </authorList>
    </citation>
    <scope>NUCLEOTIDE SEQUENCE [LARGE SCALE GENOMIC DNA]</scope>
    <source>
        <strain evidence="9 10">DSM 44889</strain>
    </source>
</reference>
<accession>A0A316A5S4</accession>
<gene>
    <name evidence="9" type="ORF">BXY45_11659</name>
</gene>
<dbReference type="InterPro" id="IPR018020">
    <property type="entry name" value="OHCU_decarboxylase"/>
</dbReference>
<organism evidence="9 10">
    <name type="scientific">Quadrisphaera granulorum</name>
    <dbReference type="NCBI Taxonomy" id="317664"/>
    <lineage>
        <taxon>Bacteria</taxon>
        <taxon>Bacillati</taxon>
        <taxon>Actinomycetota</taxon>
        <taxon>Actinomycetes</taxon>
        <taxon>Kineosporiales</taxon>
        <taxon>Kineosporiaceae</taxon>
        <taxon>Quadrisphaera</taxon>
    </lineage>
</organism>
<keyword evidence="10" id="KW-1185">Reference proteome</keyword>
<evidence type="ECO:0000256" key="7">
    <source>
        <dbReference type="SAM" id="MobiDB-lite"/>
    </source>
</evidence>
<dbReference type="NCBIfam" id="NF010372">
    <property type="entry name" value="PRK13798.1"/>
    <property type="match status" value="1"/>
</dbReference>
<dbReference type="Proteomes" id="UP000245469">
    <property type="component" value="Unassembled WGS sequence"/>
</dbReference>
<name>A0A316A5S4_9ACTN</name>
<evidence type="ECO:0000256" key="2">
    <source>
        <dbReference type="ARBA" id="ARBA00004754"/>
    </source>
</evidence>
<dbReference type="RefSeq" id="WP_109774978.1">
    <property type="nucleotide sequence ID" value="NZ_QGDQ01000016.1"/>
</dbReference>
<feature type="domain" description="Oxo-4-hydroxy-4-carboxy-5-ureidoimidazoline decarboxylase" evidence="8">
    <location>
        <begin position="17"/>
        <end position="162"/>
    </location>
</feature>
<feature type="compositionally biased region" description="Basic and acidic residues" evidence="7">
    <location>
        <begin position="72"/>
        <end position="87"/>
    </location>
</feature>
<dbReference type="EC" id="4.1.1.97" evidence="3"/>
<dbReference type="OrthoDB" id="5243781at2"/>
<dbReference type="NCBIfam" id="TIGR03180">
    <property type="entry name" value="UraD_2"/>
    <property type="match status" value="1"/>
</dbReference>
<dbReference type="EMBL" id="QGDQ01000016">
    <property type="protein sequence ID" value="PWJ52923.1"/>
    <property type="molecule type" value="Genomic_DNA"/>
</dbReference>
<dbReference type="GO" id="GO:0051997">
    <property type="term" value="F:2-oxo-4-hydroxy-4-carboxy-5-ureidoimidazoline decarboxylase activity"/>
    <property type="evidence" value="ECO:0007669"/>
    <property type="project" value="UniProtKB-EC"/>
</dbReference>
<evidence type="ECO:0000313" key="9">
    <source>
        <dbReference type="EMBL" id="PWJ52923.1"/>
    </source>
</evidence>
<dbReference type="Gene3D" id="1.10.3330.10">
    <property type="entry name" value="Oxo-4-hydroxy-4-carboxy-5-ureidoimidazoline decarboxylase"/>
    <property type="match status" value="1"/>
</dbReference>
<dbReference type="GO" id="GO:0019628">
    <property type="term" value="P:urate catabolic process"/>
    <property type="evidence" value="ECO:0007669"/>
    <property type="project" value="TreeGrafter"/>
</dbReference>
<comment type="pathway">
    <text evidence="2">Purine metabolism; urate degradation; (S)-allantoin from urate: step 3/3.</text>
</comment>
<dbReference type="InterPro" id="IPR036778">
    <property type="entry name" value="OHCU_decarboxylase_sf"/>
</dbReference>
<dbReference type="SUPFAM" id="SSF158694">
    <property type="entry name" value="UraD-Like"/>
    <property type="match status" value="1"/>
</dbReference>
<protein>
    <recommendedName>
        <fullName evidence="3">2-oxo-4-hydroxy-4-carboxy-5-ureidoimidazoline decarboxylase</fullName>
        <ecNumber evidence="3">4.1.1.97</ecNumber>
    </recommendedName>
</protein>
<dbReference type="PANTHER" id="PTHR43466">
    <property type="entry name" value="2-OXO-4-HYDROXY-4-CARBOXY-5-UREIDOIMIDAZOLINE DECARBOXYLASE-RELATED"/>
    <property type="match status" value="1"/>
</dbReference>
<dbReference type="GO" id="GO:0006144">
    <property type="term" value="P:purine nucleobase metabolic process"/>
    <property type="evidence" value="ECO:0007669"/>
    <property type="project" value="UniProtKB-KW"/>
</dbReference>
<evidence type="ECO:0000256" key="3">
    <source>
        <dbReference type="ARBA" id="ARBA00012257"/>
    </source>
</evidence>
<sequence length="167" mass="17596">MSLLDALLGRTPPTGTEAQALAACLDAPLWVASVLDGAPYPDVETLLEQADAAARALPPEAVLVALQTHPRIGERPSGDSAHERMSRLEQSGVSQDAETRERLAAGNAAYEARFGHVFLIRAAGLSQEEVLAALDERLGNDAATELLVAADQLRQIALLRLQAALAA</sequence>
<comment type="catalytic activity">
    <reaction evidence="1">
        <text>5-hydroxy-2-oxo-4-ureido-2,5-dihydro-1H-imidazole-5-carboxylate + H(+) = (S)-allantoin + CO2</text>
        <dbReference type="Rhea" id="RHEA:26301"/>
        <dbReference type="ChEBI" id="CHEBI:15378"/>
        <dbReference type="ChEBI" id="CHEBI:15678"/>
        <dbReference type="ChEBI" id="CHEBI:16526"/>
        <dbReference type="ChEBI" id="CHEBI:58639"/>
        <dbReference type="EC" id="4.1.1.97"/>
    </reaction>
</comment>
<comment type="caution">
    <text evidence="9">The sequence shown here is derived from an EMBL/GenBank/DDBJ whole genome shotgun (WGS) entry which is preliminary data.</text>
</comment>
<keyword evidence="6" id="KW-0456">Lyase</keyword>
<feature type="region of interest" description="Disordered" evidence="7">
    <location>
        <begin position="72"/>
        <end position="98"/>
    </location>
</feature>